<dbReference type="InterPro" id="IPR010505">
    <property type="entry name" value="MoaA_twitch"/>
</dbReference>
<dbReference type="SFLD" id="SFLDG01386">
    <property type="entry name" value="main_SPASM_domain-containing"/>
    <property type="match status" value="1"/>
</dbReference>
<dbReference type="Gene3D" id="3.20.20.70">
    <property type="entry name" value="Aldolase class I"/>
    <property type="match status" value="1"/>
</dbReference>
<keyword evidence="15" id="KW-1185">Reference proteome</keyword>
<dbReference type="SFLD" id="SFLDS00029">
    <property type="entry name" value="Radical_SAM"/>
    <property type="match status" value="1"/>
</dbReference>
<dbReference type="OrthoDB" id="9763993at2"/>
<dbReference type="SFLD" id="SFLDG01067">
    <property type="entry name" value="SPASM/twitch_domain_containing"/>
    <property type="match status" value="1"/>
</dbReference>
<dbReference type="InterPro" id="IPR050105">
    <property type="entry name" value="MoCo_biosynth_MoaA/MoaC"/>
</dbReference>
<keyword evidence="8" id="KW-0411">Iron-sulfur</keyword>
<dbReference type="SMART" id="SM00729">
    <property type="entry name" value="Elp3"/>
    <property type="match status" value="1"/>
</dbReference>
<dbReference type="InterPro" id="IPR058240">
    <property type="entry name" value="rSAM_sf"/>
</dbReference>
<dbReference type="SFLD" id="SFLDG01383">
    <property type="entry name" value="cyclic_pyranopterin_phosphate"/>
    <property type="match status" value="1"/>
</dbReference>
<keyword evidence="5" id="KW-0479">Metal-binding</keyword>
<dbReference type="GO" id="GO:0061799">
    <property type="term" value="F:cyclic pyranopterin monophosphate synthase activity"/>
    <property type="evidence" value="ECO:0007669"/>
    <property type="project" value="TreeGrafter"/>
</dbReference>
<evidence type="ECO:0000256" key="5">
    <source>
        <dbReference type="ARBA" id="ARBA00022723"/>
    </source>
</evidence>
<evidence type="ECO:0000256" key="3">
    <source>
        <dbReference type="ARBA" id="ARBA00022485"/>
    </source>
</evidence>
<dbReference type="Proteomes" id="UP000288951">
    <property type="component" value="Unassembled WGS sequence"/>
</dbReference>
<dbReference type="PROSITE" id="PS01305">
    <property type="entry name" value="MOAA_NIFB_PQQE"/>
    <property type="match status" value="1"/>
</dbReference>
<dbReference type="InterPro" id="IPR007197">
    <property type="entry name" value="rSAM"/>
</dbReference>
<evidence type="ECO:0000256" key="1">
    <source>
        <dbReference type="ARBA" id="ARBA00001966"/>
    </source>
</evidence>
<dbReference type="PROSITE" id="PS51918">
    <property type="entry name" value="RADICAL_SAM"/>
    <property type="match status" value="1"/>
</dbReference>
<evidence type="ECO:0000256" key="7">
    <source>
        <dbReference type="ARBA" id="ARBA00023004"/>
    </source>
</evidence>
<evidence type="ECO:0000313" key="15">
    <source>
        <dbReference type="Proteomes" id="UP000288951"/>
    </source>
</evidence>
<dbReference type="InterPro" id="IPR013483">
    <property type="entry name" value="MoaA"/>
</dbReference>
<comment type="caution">
    <text evidence="14">The sequence shown here is derived from an EMBL/GenBank/DDBJ whole genome shotgun (WGS) entry which is preliminary data.</text>
</comment>
<keyword evidence="4" id="KW-0949">S-adenosyl-L-methionine</keyword>
<dbReference type="InterPro" id="IPR006638">
    <property type="entry name" value="Elp3/MiaA/NifB-like_rSAM"/>
</dbReference>
<dbReference type="UniPathway" id="UPA00344"/>
<evidence type="ECO:0000259" key="13">
    <source>
        <dbReference type="PROSITE" id="PS51918"/>
    </source>
</evidence>
<keyword evidence="11" id="KW-0456">Lyase</keyword>
<comment type="cofactor">
    <cofactor evidence="1">
        <name>[4Fe-4S] cluster</name>
        <dbReference type="ChEBI" id="CHEBI:49883"/>
    </cofactor>
</comment>
<dbReference type="RefSeq" id="WP_127823075.1">
    <property type="nucleotide sequence ID" value="NZ_RQSM01000003.1"/>
</dbReference>
<dbReference type="InterPro" id="IPR000385">
    <property type="entry name" value="MoaA_NifB_PqqE_Fe-S-bd_CS"/>
</dbReference>
<dbReference type="Pfam" id="PF06463">
    <property type="entry name" value="Mob_synth_C"/>
    <property type="match status" value="1"/>
</dbReference>
<dbReference type="AlphaFoldDB" id="A0A437U9D2"/>
<evidence type="ECO:0000256" key="12">
    <source>
        <dbReference type="ARBA" id="ARBA00048697"/>
    </source>
</evidence>
<dbReference type="PANTHER" id="PTHR22960">
    <property type="entry name" value="MOLYBDOPTERIN COFACTOR SYNTHESIS PROTEIN A"/>
    <property type="match status" value="1"/>
</dbReference>
<keyword evidence="9" id="KW-0342">GTP-binding</keyword>
<protein>
    <recommendedName>
        <fullName evidence="2">GTP 3',8-cyclase</fullName>
        <ecNumber evidence="2">4.1.99.22</ecNumber>
    </recommendedName>
</protein>
<evidence type="ECO:0000256" key="10">
    <source>
        <dbReference type="ARBA" id="ARBA00023150"/>
    </source>
</evidence>
<gene>
    <name evidence="14" type="primary">moaA</name>
    <name evidence="14" type="ORF">EH230_04390</name>
</gene>
<dbReference type="InterPro" id="IPR040064">
    <property type="entry name" value="MoaA-like"/>
</dbReference>
<organism evidence="14 15">
    <name type="scientific">Flavobacterium columnare</name>
    <dbReference type="NCBI Taxonomy" id="996"/>
    <lineage>
        <taxon>Bacteria</taxon>
        <taxon>Pseudomonadati</taxon>
        <taxon>Bacteroidota</taxon>
        <taxon>Flavobacteriia</taxon>
        <taxon>Flavobacteriales</taxon>
        <taxon>Flavobacteriaceae</taxon>
        <taxon>Flavobacterium</taxon>
    </lineage>
</organism>
<evidence type="ECO:0000313" key="14">
    <source>
        <dbReference type="EMBL" id="RVU90195.1"/>
    </source>
</evidence>
<dbReference type="PANTHER" id="PTHR22960:SF0">
    <property type="entry name" value="MOLYBDENUM COFACTOR BIOSYNTHESIS PROTEIN 1"/>
    <property type="match status" value="1"/>
</dbReference>
<keyword evidence="6" id="KW-0547">Nucleotide-binding</keyword>
<dbReference type="CDD" id="cd01335">
    <property type="entry name" value="Radical_SAM"/>
    <property type="match status" value="1"/>
</dbReference>
<sequence>MLTDNFGRFHNYLRISITEHCNLRCTYCMPAEGIKLTPKKHIMTADEIIQIAQTFVDFGINKIRLTGGEPLVRKDAKIIIESLSKLGVELRITTNGILVDQYLETFKKVGIQSINISLDSLKPTKFLSITRRDEFKKVLKNIYLLIKNNLNVKLNVVVIKGFNDDEILDFIHFTKDIKIEVRFIEFMPFDGNKWNKEKWVSYHEILERISTYYKPIDIIKQKDAPHDTAKHYKIANFKGSFAIISTVSNPFCDTCNRIRLTADGKIKNCLFSKLETPLLEALRIGESIIPLIHSNIVSKYKIRGGFDTNESFTNPLNFNTNRSMITIGG</sequence>
<proteinExistence type="predicted"/>
<keyword evidence="10" id="KW-0501">Molybdenum cofactor biosynthesis</keyword>
<dbReference type="GO" id="GO:0006777">
    <property type="term" value="P:Mo-molybdopterin cofactor biosynthetic process"/>
    <property type="evidence" value="ECO:0007669"/>
    <property type="project" value="UniProtKB-KW"/>
</dbReference>
<dbReference type="SUPFAM" id="SSF102114">
    <property type="entry name" value="Radical SAM enzymes"/>
    <property type="match status" value="1"/>
</dbReference>
<accession>A0A437U9D2</accession>
<evidence type="ECO:0000256" key="8">
    <source>
        <dbReference type="ARBA" id="ARBA00023014"/>
    </source>
</evidence>
<dbReference type="InterPro" id="IPR013785">
    <property type="entry name" value="Aldolase_TIM"/>
</dbReference>
<dbReference type="CDD" id="cd21117">
    <property type="entry name" value="Twitch_MoaA"/>
    <property type="match status" value="1"/>
</dbReference>
<comment type="catalytic activity">
    <reaction evidence="12">
        <text>GTP + AH2 + S-adenosyl-L-methionine = (8S)-3',8-cyclo-7,8-dihydroguanosine 5'-triphosphate + 5'-deoxyadenosine + L-methionine + A + H(+)</text>
        <dbReference type="Rhea" id="RHEA:49576"/>
        <dbReference type="ChEBI" id="CHEBI:13193"/>
        <dbReference type="ChEBI" id="CHEBI:15378"/>
        <dbReference type="ChEBI" id="CHEBI:17319"/>
        <dbReference type="ChEBI" id="CHEBI:17499"/>
        <dbReference type="ChEBI" id="CHEBI:37565"/>
        <dbReference type="ChEBI" id="CHEBI:57844"/>
        <dbReference type="ChEBI" id="CHEBI:59789"/>
        <dbReference type="ChEBI" id="CHEBI:131766"/>
        <dbReference type="EC" id="4.1.99.22"/>
    </reaction>
</comment>
<name>A0A437U9D2_9FLAO</name>
<dbReference type="Pfam" id="PF04055">
    <property type="entry name" value="Radical_SAM"/>
    <property type="match status" value="1"/>
</dbReference>
<dbReference type="GO" id="GO:0005525">
    <property type="term" value="F:GTP binding"/>
    <property type="evidence" value="ECO:0007669"/>
    <property type="project" value="UniProtKB-KW"/>
</dbReference>
<feature type="domain" description="Radical SAM core" evidence="13">
    <location>
        <begin position="5"/>
        <end position="225"/>
    </location>
</feature>
<evidence type="ECO:0000256" key="11">
    <source>
        <dbReference type="ARBA" id="ARBA00023239"/>
    </source>
</evidence>
<reference evidence="14" key="1">
    <citation type="submission" date="2018-12" db="EMBL/GenBank/DDBJ databases">
        <title>Draft genome sequence of Flaovobacterium columnare ARS1 isolated from channel catfish in Alabama.</title>
        <authorList>
            <person name="Cai W."/>
            <person name="Arias C."/>
        </authorList>
    </citation>
    <scope>NUCLEOTIDE SEQUENCE [LARGE SCALE GENOMIC DNA]</scope>
    <source>
        <strain evidence="14">ARS1</strain>
    </source>
</reference>
<evidence type="ECO:0000256" key="9">
    <source>
        <dbReference type="ARBA" id="ARBA00023134"/>
    </source>
</evidence>
<evidence type="ECO:0000256" key="2">
    <source>
        <dbReference type="ARBA" id="ARBA00012167"/>
    </source>
</evidence>
<dbReference type="GO" id="GO:0051539">
    <property type="term" value="F:4 iron, 4 sulfur cluster binding"/>
    <property type="evidence" value="ECO:0007669"/>
    <property type="project" value="UniProtKB-KW"/>
</dbReference>
<evidence type="ECO:0000256" key="6">
    <source>
        <dbReference type="ARBA" id="ARBA00022741"/>
    </source>
</evidence>
<keyword evidence="3" id="KW-0004">4Fe-4S</keyword>
<dbReference type="EMBL" id="RQSM01000003">
    <property type="protein sequence ID" value="RVU90195.1"/>
    <property type="molecule type" value="Genomic_DNA"/>
</dbReference>
<dbReference type="GO" id="GO:0046872">
    <property type="term" value="F:metal ion binding"/>
    <property type="evidence" value="ECO:0007669"/>
    <property type="project" value="UniProtKB-KW"/>
</dbReference>
<dbReference type="GO" id="GO:0061798">
    <property type="term" value="F:GTP 3',8'-cyclase activity"/>
    <property type="evidence" value="ECO:0007669"/>
    <property type="project" value="UniProtKB-EC"/>
</dbReference>
<evidence type="ECO:0000256" key="4">
    <source>
        <dbReference type="ARBA" id="ARBA00022691"/>
    </source>
</evidence>
<keyword evidence="7" id="KW-0408">Iron</keyword>
<dbReference type="NCBIfam" id="TIGR02666">
    <property type="entry name" value="moaA"/>
    <property type="match status" value="1"/>
</dbReference>
<dbReference type="EC" id="4.1.99.22" evidence="2"/>